<dbReference type="PROSITE" id="PS50893">
    <property type="entry name" value="ABC_TRANSPORTER_2"/>
    <property type="match status" value="1"/>
</dbReference>
<keyword evidence="2" id="KW-0813">Transport</keyword>
<dbReference type="EMBL" id="PHFL01000005">
    <property type="protein sequence ID" value="RFM25408.1"/>
    <property type="molecule type" value="Genomic_DNA"/>
</dbReference>
<organism evidence="6 7">
    <name type="scientific">Candidatus Thermochlorobacter aerophilus</name>
    <dbReference type="NCBI Taxonomy" id="1868324"/>
    <lineage>
        <taxon>Bacteria</taxon>
        <taxon>Pseudomonadati</taxon>
        <taxon>Chlorobiota</taxon>
        <taxon>Chlorobiia</taxon>
        <taxon>Chlorobiales</taxon>
        <taxon>Candidatus Thermochlorobacteriaceae</taxon>
        <taxon>Candidatus Thermochlorobacter</taxon>
    </lineage>
</organism>
<evidence type="ECO:0000313" key="7">
    <source>
        <dbReference type="Proteomes" id="UP000266389"/>
    </source>
</evidence>
<dbReference type="GO" id="GO:0016887">
    <property type="term" value="F:ATP hydrolysis activity"/>
    <property type="evidence" value="ECO:0007669"/>
    <property type="project" value="InterPro"/>
</dbReference>
<evidence type="ECO:0000256" key="2">
    <source>
        <dbReference type="ARBA" id="ARBA00022448"/>
    </source>
</evidence>
<evidence type="ECO:0000256" key="4">
    <source>
        <dbReference type="ARBA" id="ARBA00022840"/>
    </source>
</evidence>
<evidence type="ECO:0000259" key="5">
    <source>
        <dbReference type="PROSITE" id="PS50893"/>
    </source>
</evidence>
<dbReference type="PANTHER" id="PTHR43335">
    <property type="entry name" value="ABC TRANSPORTER, ATP-BINDING PROTEIN"/>
    <property type="match status" value="1"/>
</dbReference>
<dbReference type="PANTHER" id="PTHR43335:SF4">
    <property type="entry name" value="ABC TRANSPORTER, ATP-BINDING PROTEIN"/>
    <property type="match status" value="1"/>
</dbReference>
<evidence type="ECO:0000256" key="3">
    <source>
        <dbReference type="ARBA" id="ARBA00022741"/>
    </source>
</evidence>
<sequence>MRVIEARALTKIYGKTRVVDEATFHVERGQVFGFLGPNGSGKTTTIGMLLGIINRSGGEIYLFETRDLDAARRRIGATLETPNFYPYLSGYDNLRIVAKIKGAREAQIQAALELVELSSRQRDKFSTYSLGMKQRLAIAAAALSNPELIILDEPTNGLDPEGIRDVRRIIKSLASSGKTVFLSSHLLSEVEQICTHVAIIKQGKILKQGSLREMISHNLFAFIRADDMELLKTMVSQYDKFVSMTVESDGLLVELADSNLAALNRFLFEKGISLSHLAMRRQTLEEAFLELTESSS</sequence>
<gene>
    <name evidence="6" type="ORF">D0433_00810</name>
</gene>
<dbReference type="InterPro" id="IPR027417">
    <property type="entry name" value="P-loop_NTPase"/>
</dbReference>
<evidence type="ECO:0000256" key="1">
    <source>
        <dbReference type="ARBA" id="ARBA00005417"/>
    </source>
</evidence>
<dbReference type="AlphaFoldDB" id="A0A395M5C3"/>
<feature type="domain" description="ABC transporter" evidence="5">
    <location>
        <begin position="4"/>
        <end position="227"/>
    </location>
</feature>
<dbReference type="InterPro" id="IPR003593">
    <property type="entry name" value="AAA+_ATPase"/>
</dbReference>
<dbReference type="InterPro" id="IPR003439">
    <property type="entry name" value="ABC_transporter-like_ATP-bd"/>
</dbReference>
<dbReference type="Proteomes" id="UP000266389">
    <property type="component" value="Unassembled WGS sequence"/>
</dbReference>
<dbReference type="InterPro" id="IPR017871">
    <property type="entry name" value="ABC_transporter-like_CS"/>
</dbReference>
<dbReference type="Pfam" id="PF00005">
    <property type="entry name" value="ABC_tran"/>
    <property type="match status" value="1"/>
</dbReference>
<accession>A0A395M5C3</accession>
<dbReference type="PROSITE" id="PS00211">
    <property type="entry name" value="ABC_TRANSPORTER_1"/>
    <property type="match status" value="1"/>
</dbReference>
<comment type="caution">
    <text evidence="6">The sequence shown here is derived from an EMBL/GenBank/DDBJ whole genome shotgun (WGS) entry which is preliminary data.</text>
</comment>
<evidence type="ECO:0000313" key="6">
    <source>
        <dbReference type="EMBL" id="RFM25408.1"/>
    </source>
</evidence>
<keyword evidence="3" id="KW-0547">Nucleotide-binding</keyword>
<proteinExistence type="inferred from homology"/>
<reference evidence="6 7" key="1">
    <citation type="journal article" date="2011" name="ISME J.">
        <title>Community ecology of hot spring cyanobacterial mats: predominant populations and their functional potential.</title>
        <authorList>
            <person name="Klatt C.G."/>
            <person name="Wood J.M."/>
            <person name="Rusch D.B."/>
            <person name="Bateson M.M."/>
            <person name="Hamamura N."/>
            <person name="Heidelberg J.F."/>
            <person name="Grossman A.R."/>
            <person name="Bhaya D."/>
            <person name="Cohan F.M."/>
            <person name="Kuhl M."/>
            <person name="Bryant D.A."/>
            <person name="Ward D.M."/>
        </authorList>
    </citation>
    <scope>NUCLEOTIDE SEQUENCE [LARGE SCALE GENOMIC DNA]</scope>
    <source>
        <strain evidence="6">OS</strain>
    </source>
</reference>
<keyword evidence="4 6" id="KW-0067">ATP-binding</keyword>
<comment type="similarity">
    <text evidence="1">Belongs to the ABC transporter superfamily.</text>
</comment>
<dbReference type="SMART" id="SM00382">
    <property type="entry name" value="AAA"/>
    <property type="match status" value="1"/>
</dbReference>
<dbReference type="Gene3D" id="3.40.50.300">
    <property type="entry name" value="P-loop containing nucleotide triphosphate hydrolases"/>
    <property type="match status" value="1"/>
</dbReference>
<dbReference type="SUPFAM" id="SSF52540">
    <property type="entry name" value="P-loop containing nucleoside triphosphate hydrolases"/>
    <property type="match status" value="1"/>
</dbReference>
<name>A0A395M5C3_9BACT</name>
<protein>
    <submittedName>
        <fullName evidence="6">ATP-binding cassette domain-containing protein</fullName>
    </submittedName>
</protein>
<dbReference type="GO" id="GO:0005524">
    <property type="term" value="F:ATP binding"/>
    <property type="evidence" value="ECO:0007669"/>
    <property type="project" value="UniProtKB-KW"/>
</dbReference>